<evidence type="ECO:0000313" key="5">
    <source>
        <dbReference type="Proteomes" id="UP000460272"/>
    </source>
</evidence>
<dbReference type="InterPro" id="IPR000253">
    <property type="entry name" value="FHA_dom"/>
</dbReference>
<dbReference type="InterPro" id="IPR009003">
    <property type="entry name" value="Peptidase_S1_PA"/>
</dbReference>
<dbReference type="Proteomes" id="UP000460272">
    <property type="component" value="Unassembled WGS sequence"/>
</dbReference>
<dbReference type="PANTHER" id="PTHR21004">
    <property type="entry name" value="SERINE PROTEASE-RELATED"/>
    <property type="match status" value="1"/>
</dbReference>
<dbReference type="PRINTS" id="PR00834">
    <property type="entry name" value="PROTEASES2C"/>
</dbReference>
<dbReference type="AlphaFoldDB" id="A0A6P2BRF8"/>
<dbReference type="GO" id="GO:0016485">
    <property type="term" value="P:protein processing"/>
    <property type="evidence" value="ECO:0007669"/>
    <property type="project" value="InterPro"/>
</dbReference>
<dbReference type="PROSITE" id="PS50006">
    <property type="entry name" value="FHA_DOMAIN"/>
    <property type="match status" value="1"/>
</dbReference>
<dbReference type="InterPro" id="IPR008984">
    <property type="entry name" value="SMAD_FHA_dom_sf"/>
</dbReference>
<dbReference type="InterPro" id="IPR043504">
    <property type="entry name" value="Peptidase_S1_PA_chymotrypsin"/>
</dbReference>
<dbReference type="SUPFAM" id="SSF49879">
    <property type="entry name" value="SMAD/FHA domain"/>
    <property type="match status" value="1"/>
</dbReference>
<feature type="transmembrane region" description="Helical" evidence="2">
    <location>
        <begin position="132"/>
        <end position="154"/>
    </location>
</feature>
<evidence type="ECO:0000313" key="4">
    <source>
        <dbReference type="EMBL" id="TVZ01669.1"/>
    </source>
</evidence>
<keyword evidence="2" id="KW-1133">Transmembrane helix</keyword>
<dbReference type="EMBL" id="RPFW01000006">
    <property type="protein sequence ID" value="TVZ01669.1"/>
    <property type="molecule type" value="Genomic_DNA"/>
</dbReference>
<dbReference type="GO" id="GO:0031998">
    <property type="term" value="P:regulation of fatty acid beta-oxidation"/>
    <property type="evidence" value="ECO:0007669"/>
    <property type="project" value="TreeGrafter"/>
</dbReference>
<evidence type="ECO:0000256" key="2">
    <source>
        <dbReference type="SAM" id="Phobius"/>
    </source>
</evidence>
<dbReference type="Gene3D" id="2.40.10.10">
    <property type="entry name" value="Trypsin-like serine proteases"/>
    <property type="match status" value="2"/>
</dbReference>
<dbReference type="InterPro" id="IPR001940">
    <property type="entry name" value="Peptidase_S1C"/>
</dbReference>
<sequence>MMPQQPADGQARTPVVVARIGREQRIFPVGMQIRVGRDPTLELVSINPLVSRDTHGLIVSDEKGATYIDRSRRGTFLDGKRLRGPLRITESVTLRLGDPATGEELGITPPLSSTELEHNRDRRLRRGRARMAVIVAAGAAVSGGIAAVILTTVGSPSASGRPPQGSTLPASALQHAEASTVRLLQGSQSSYTGWGSGTIIAPDGLILTNAHVAQPQAAGLAVAIGEPGSQLEQDPPYLTVELTTGPSSPVKAAYRARPVAVDGYLDLAVVQIYATSGGTPVNGKSLHLPYLALGNDAAVQLDQPVTVLGFPGVADSDSISVTSGVISTFVPDPLRHVLDPRFELETTARLAHGNSGGAAVSNAGQLIGVPSLEVTGEGGDLSWRLRSVTEARTLIAAARDGAAYHSKYLVQRTGAERSGGAGIGASQHGACAGGTSVAPSASAVFGADFSGVPSGLDLALLVELPDGSPVTDSTDGLPQLAAKSGSGCFAIQVSAEQLGLGSMPSGTYHIQLYGGPSLAPIGTATSVTVGA</sequence>
<gene>
    <name evidence="4" type="ORF">EAS64_29790</name>
</gene>
<dbReference type="OrthoDB" id="277520at2"/>
<keyword evidence="2" id="KW-0472">Membrane</keyword>
<name>A0A6P2BRF8_9ACTN</name>
<dbReference type="Pfam" id="PF13365">
    <property type="entry name" value="Trypsin_2"/>
    <property type="match status" value="1"/>
</dbReference>
<keyword evidence="1" id="KW-0597">Phosphoprotein</keyword>
<evidence type="ECO:0000259" key="3">
    <source>
        <dbReference type="PROSITE" id="PS50006"/>
    </source>
</evidence>
<dbReference type="InterPro" id="IPR039245">
    <property type="entry name" value="TYSND1/DEG15"/>
</dbReference>
<comment type="caution">
    <text evidence="4">The sequence shown here is derived from an EMBL/GenBank/DDBJ whole genome shotgun (WGS) entry which is preliminary data.</text>
</comment>
<dbReference type="Gene3D" id="2.60.200.20">
    <property type="match status" value="1"/>
</dbReference>
<keyword evidence="5" id="KW-1185">Reference proteome</keyword>
<organism evidence="4 5">
    <name type="scientific">Trebonia kvetii</name>
    <dbReference type="NCBI Taxonomy" id="2480626"/>
    <lineage>
        <taxon>Bacteria</taxon>
        <taxon>Bacillati</taxon>
        <taxon>Actinomycetota</taxon>
        <taxon>Actinomycetes</taxon>
        <taxon>Streptosporangiales</taxon>
        <taxon>Treboniaceae</taxon>
        <taxon>Trebonia</taxon>
    </lineage>
</organism>
<proteinExistence type="predicted"/>
<evidence type="ECO:0000256" key="1">
    <source>
        <dbReference type="ARBA" id="ARBA00022553"/>
    </source>
</evidence>
<dbReference type="RefSeq" id="WP_145858442.1">
    <property type="nucleotide sequence ID" value="NZ_RPFW01000006.1"/>
</dbReference>
<dbReference type="PANTHER" id="PTHR21004:SF0">
    <property type="entry name" value="PEROXISOMAL LEADER PEPTIDE-PROCESSING PROTEASE"/>
    <property type="match status" value="1"/>
</dbReference>
<dbReference type="GO" id="GO:0004252">
    <property type="term" value="F:serine-type endopeptidase activity"/>
    <property type="evidence" value="ECO:0007669"/>
    <property type="project" value="InterPro"/>
</dbReference>
<accession>A0A6P2BRF8</accession>
<dbReference type="SUPFAM" id="SSF50494">
    <property type="entry name" value="Trypsin-like serine proteases"/>
    <property type="match status" value="1"/>
</dbReference>
<feature type="domain" description="FHA" evidence="3">
    <location>
        <begin position="33"/>
        <end position="82"/>
    </location>
</feature>
<reference evidence="4 5" key="1">
    <citation type="submission" date="2018-11" db="EMBL/GenBank/DDBJ databases">
        <title>Trebonia kvetii gen.nov., sp.nov., a novel acidophilic actinobacterium, and proposal of the new actinobacterial family Treboniaceae fam. nov.</title>
        <authorList>
            <person name="Rapoport D."/>
            <person name="Sagova-Mareckova M."/>
            <person name="Sedlacek I."/>
            <person name="Provaznik J."/>
            <person name="Kralova S."/>
            <person name="Pavlinic D."/>
            <person name="Benes V."/>
            <person name="Kopecky J."/>
        </authorList>
    </citation>
    <scope>NUCLEOTIDE SEQUENCE [LARGE SCALE GENOMIC DNA]</scope>
    <source>
        <strain evidence="4 5">15Tr583</strain>
    </source>
</reference>
<keyword evidence="2" id="KW-0812">Transmembrane</keyword>
<dbReference type="Pfam" id="PF00498">
    <property type="entry name" value="FHA"/>
    <property type="match status" value="1"/>
</dbReference>
<protein>
    <submittedName>
        <fullName evidence="4">FHA domain-containing protein</fullName>
    </submittedName>
</protein>